<evidence type="ECO:0000313" key="2">
    <source>
        <dbReference type="EMBL" id="OQD74601.1"/>
    </source>
</evidence>
<comment type="caution">
    <text evidence="2">The sequence shown here is derived from an EMBL/GenBank/DDBJ whole genome shotgun (WGS) entry which is preliminary data.</text>
</comment>
<dbReference type="AlphaFoldDB" id="A0A1V6PC54"/>
<sequence>MTHSSWPKWFRLDIDSETDVPAIVTDISEWDKRMHPVRIRSMTYASDEAIRGMHDPQPGTAPGLAPGVSREYNPPGKHEGLGNLTFRHTPHMGPPTQAAHDDYQVRRID</sequence>
<evidence type="ECO:0000313" key="3">
    <source>
        <dbReference type="Proteomes" id="UP000191522"/>
    </source>
</evidence>
<dbReference type="EMBL" id="MDYL01000010">
    <property type="protein sequence ID" value="OQD74601.1"/>
    <property type="molecule type" value="Genomic_DNA"/>
</dbReference>
<feature type="compositionally biased region" description="Basic and acidic residues" evidence="1">
    <location>
        <begin position="99"/>
        <end position="109"/>
    </location>
</feature>
<gene>
    <name evidence="2" type="ORF">PENDEC_c010G01745</name>
</gene>
<protein>
    <submittedName>
        <fullName evidence="2">Uncharacterized protein</fullName>
    </submittedName>
</protein>
<proteinExistence type="predicted"/>
<feature type="region of interest" description="Disordered" evidence="1">
    <location>
        <begin position="50"/>
        <end position="109"/>
    </location>
</feature>
<accession>A0A1V6PC54</accession>
<dbReference type="Proteomes" id="UP000191522">
    <property type="component" value="Unassembled WGS sequence"/>
</dbReference>
<evidence type="ECO:0000256" key="1">
    <source>
        <dbReference type="SAM" id="MobiDB-lite"/>
    </source>
</evidence>
<keyword evidence="3" id="KW-1185">Reference proteome</keyword>
<name>A0A1V6PC54_PENDC</name>
<organism evidence="2 3">
    <name type="scientific">Penicillium decumbens</name>
    <dbReference type="NCBI Taxonomy" id="69771"/>
    <lineage>
        <taxon>Eukaryota</taxon>
        <taxon>Fungi</taxon>
        <taxon>Dikarya</taxon>
        <taxon>Ascomycota</taxon>
        <taxon>Pezizomycotina</taxon>
        <taxon>Eurotiomycetes</taxon>
        <taxon>Eurotiomycetidae</taxon>
        <taxon>Eurotiales</taxon>
        <taxon>Aspergillaceae</taxon>
        <taxon>Penicillium</taxon>
    </lineage>
</organism>
<reference evidence="3" key="1">
    <citation type="journal article" date="2017" name="Nat. Microbiol.">
        <title>Global analysis of biosynthetic gene clusters reveals vast potential of secondary metabolite production in Penicillium species.</title>
        <authorList>
            <person name="Nielsen J.C."/>
            <person name="Grijseels S."/>
            <person name="Prigent S."/>
            <person name="Ji B."/>
            <person name="Dainat J."/>
            <person name="Nielsen K.F."/>
            <person name="Frisvad J.C."/>
            <person name="Workman M."/>
            <person name="Nielsen J."/>
        </authorList>
    </citation>
    <scope>NUCLEOTIDE SEQUENCE [LARGE SCALE GENOMIC DNA]</scope>
    <source>
        <strain evidence="3">IBT 11843</strain>
    </source>
</reference>